<dbReference type="InterPro" id="IPR029044">
    <property type="entry name" value="Nucleotide-diphossugar_trans"/>
</dbReference>
<evidence type="ECO:0000313" key="2">
    <source>
        <dbReference type="EMBL" id="ABQ70873.1"/>
    </source>
</evidence>
<dbReference type="AlphaFoldDB" id="A0A9J9HFV9"/>
<dbReference type="CDD" id="cd00761">
    <property type="entry name" value="Glyco_tranf_GTA_type"/>
    <property type="match status" value="1"/>
</dbReference>
<gene>
    <name evidence="2" type="ordered locus">Swit_4535</name>
</gene>
<dbReference type="GO" id="GO:0016758">
    <property type="term" value="F:hexosyltransferase activity"/>
    <property type="evidence" value="ECO:0007669"/>
    <property type="project" value="UniProtKB-ARBA"/>
</dbReference>
<name>A0A9J9HFV9_RHIWR</name>
<sequence>MTNRIAEPPPTVSIIMACFNAAPWLRASVRSALDQSLRDIELIVVDDGSQDGSVAIGRELAAGDRRVQFHRMARNGGPAAARNHALDMASGRFVAILDSDDLMHPDRLKRLVAVADAIESDIVADDLVVFDDADGSPPEGFFRGARARRGEWITLADYFRETLLYGRMPNLGFLKPLIRRELIEGNGIRYDEGLRIAEDDALIVQLLRAGARYRTIPDAGYFYRKHGSSISHRLSRADVETMVMAGDRLAADLRDAPADVRRALARRNRSIRAARDFTLAIEAIKARRPVAAAGLMLGRPRSIPLFRMPIAARIGRLAGRGRDEAPAPPAPAATAPRVCFISNQRLIGATNGSSAYLIDLARATRAAGREPHLVQPSPAIFGRLPFFRLRPEMAVFASHHVRGAWRVGGWLVARDPHVHLGAAIGIARRVARRVGIAARWTLDRPAPYAVAAPWTKADQLFVTGHARPRADIVVADYMFQSRAFPFVARPGTPTAIVMHDLFHARSEGFAATGGGDSVAAIGRDAELALLGRGDAVIAIQQAEAAFVRRELPDSEVILAPMAAEPVAAPQPGETDRLLFVGSNTAPNVHGLRWFFERVWPAIRAARPAAVLDVAGSVASSFPQGGPAGVRFLGLVDDLAPLYAGAGVVISPLIQGSGLKIKLIEALAQGKATVATGVTLQGVEEIASQAVAKADDPIPFADAVIGLMQAEAERATLAAKALDTARVHFSGDACYRAYRNWLAKITTGLSQVSNEEARICA</sequence>
<dbReference type="Proteomes" id="UP000001989">
    <property type="component" value="Chromosome"/>
</dbReference>
<feature type="domain" description="Glycosyltransferase 2-like" evidence="1">
    <location>
        <begin position="13"/>
        <end position="138"/>
    </location>
</feature>
<dbReference type="Gene3D" id="3.90.550.10">
    <property type="entry name" value="Spore Coat Polysaccharide Biosynthesis Protein SpsA, Chain A"/>
    <property type="match status" value="1"/>
</dbReference>
<dbReference type="PROSITE" id="PS51257">
    <property type="entry name" value="PROKAR_LIPOPROTEIN"/>
    <property type="match status" value="1"/>
</dbReference>
<dbReference type="SUPFAM" id="SSF53448">
    <property type="entry name" value="Nucleotide-diphospho-sugar transferases"/>
    <property type="match status" value="1"/>
</dbReference>
<reference evidence="2 3" key="1">
    <citation type="journal article" date="2010" name="J. Bacteriol.">
        <title>Genome sequence of the dioxin-mineralizing bacterium Sphingomonas wittichii RW1.</title>
        <authorList>
            <person name="Miller T.R."/>
            <person name="Delcher A.L."/>
            <person name="Salzberg S.L."/>
            <person name="Saunders E."/>
            <person name="Detter J.C."/>
            <person name="Halden R.U."/>
        </authorList>
    </citation>
    <scope>NUCLEOTIDE SEQUENCE [LARGE SCALE GENOMIC DNA]</scope>
    <source>
        <strain evidence="3">DSM 6014 / CCUG 31198 / JCM 15750 / NBRC 105917 / EY 4224 / RW1</strain>
    </source>
</reference>
<proteinExistence type="predicted"/>
<dbReference type="OrthoDB" id="9807795at2"/>
<dbReference type="Gene3D" id="3.40.50.2000">
    <property type="entry name" value="Glycogen Phosphorylase B"/>
    <property type="match status" value="1"/>
</dbReference>
<dbReference type="Pfam" id="PF00535">
    <property type="entry name" value="Glycos_transf_2"/>
    <property type="match status" value="1"/>
</dbReference>
<dbReference type="SUPFAM" id="SSF53756">
    <property type="entry name" value="UDP-Glycosyltransferase/glycogen phosphorylase"/>
    <property type="match status" value="1"/>
</dbReference>
<dbReference type="PANTHER" id="PTHR22916:SF3">
    <property type="entry name" value="UDP-GLCNAC:BETAGAL BETA-1,3-N-ACETYLGLUCOSAMINYLTRANSFERASE-LIKE PROTEIN 1"/>
    <property type="match status" value="1"/>
</dbReference>
<protein>
    <submittedName>
        <fullName evidence="2">Glycosyl transferase, family 2</fullName>
    </submittedName>
</protein>
<accession>A0A9J9HFV9</accession>
<organism evidence="2 3">
    <name type="scientific">Rhizorhabdus wittichii (strain DSM 6014 / CCUG 31198 / JCM 15750 / NBRC 105917 / EY 4224 / RW1)</name>
    <name type="common">Sphingomonas wittichii</name>
    <dbReference type="NCBI Taxonomy" id="392499"/>
    <lineage>
        <taxon>Bacteria</taxon>
        <taxon>Pseudomonadati</taxon>
        <taxon>Pseudomonadota</taxon>
        <taxon>Alphaproteobacteria</taxon>
        <taxon>Sphingomonadales</taxon>
        <taxon>Sphingomonadaceae</taxon>
        <taxon>Rhizorhabdus</taxon>
    </lineage>
</organism>
<dbReference type="EMBL" id="CP000699">
    <property type="protein sequence ID" value="ABQ70873.1"/>
    <property type="molecule type" value="Genomic_DNA"/>
</dbReference>
<keyword evidence="3" id="KW-1185">Reference proteome</keyword>
<dbReference type="InterPro" id="IPR001173">
    <property type="entry name" value="Glyco_trans_2-like"/>
</dbReference>
<dbReference type="PANTHER" id="PTHR22916">
    <property type="entry name" value="GLYCOSYLTRANSFERASE"/>
    <property type="match status" value="1"/>
</dbReference>
<dbReference type="Pfam" id="PF13692">
    <property type="entry name" value="Glyco_trans_1_4"/>
    <property type="match status" value="1"/>
</dbReference>
<evidence type="ECO:0000259" key="1">
    <source>
        <dbReference type="Pfam" id="PF00535"/>
    </source>
</evidence>
<keyword evidence="2" id="KW-0808">Transferase</keyword>
<evidence type="ECO:0000313" key="3">
    <source>
        <dbReference type="Proteomes" id="UP000001989"/>
    </source>
</evidence>
<dbReference type="KEGG" id="swi:Swit_4535"/>